<evidence type="ECO:0000256" key="1">
    <source>
        <dbReference type="SAM" id="Phobius"/>
    </source>
</evidence>
<name>K6Y614_9ALTE</name>
<dbReference type="OrthoDB" id="8591832at2"/>
<gene>
    <name evidence="2" type="ORF">GPAL_1351</name>
</gene>
<keyword evidence="3" id="KW-1185">Reference proteome</keyword>
<dbReference type="AlphaFoldDB" id="K6Y614"/>
<reference evidence="3" key="1">
    <citation type="journal article" date="2014" name="Environ. Microbiol.">
        <title>Comparative genomics of the marine bacterial genus Glaciecola reveals the high degree of genomic diversity and genomic characteristic for cold adaptation.</title>
        <authorList>
            <person name="Qin Q.L."/>
            <person name="Xie B.B."/>
            <person name="Yu Y."/>
            <person name="Shu Y.L."/>
            <person name="Rong J.C."/>
            <person name="Zhang Y.J."/>
            <person name="Zhao D.L."/>
            <person name="Chen X.L."/>
            <person name="Zhang X.Y."/>
            <person name="Chen B."/>
            <person name="Zhou B.C."/>
            <person name="Zhang Y.Z."/>
        </authorList>
    </citation>
    <scope>NUCLEOTIDE SEQUENCE [LARGE SCALE GENOMIC DNA]</scope>
    <source>
        <strain evidence="3">ACAM 615</strain>
    </source>
</reference>
<sequence length="139" mass="15610">MPIQFKLLGYAGLLPFICLPLLVVTDISNYFYTFQHFVQYSAIILSFFGGIHWYDALQNNRVNHQLYVAMLPSIVGWLGLVLLDGNVLLGVLSCAFIGMLTYDKYTLVMPKAKVIEYTTLRLALTTVVVMCHLAMALIA</sequence>
<evidence type="ECO:0000313" key="3">
    <source>
        <dbReference type="Proteomes" id="UP000006251"/>
    </source>
</evidence>
<keyword evidence="1" id="KW-0472">Membrane</keyword>
<dbReference type="PANTHER" id="PTHR15887:SF1">
    <property type="entry name" value="TRANSMEMBRANE PROTEIN 69"/>
    <property type="match status" value="1"/>
</dbReference>
<dbReference type="STRING" id="1121922.GCA_000428905_00662"/>
<feature type="transmembrane region" description="Helical" evidence="1">
    <location>
        <begin position="37"/>
        <end position="54"/>
    </location>
</feature>
<proteinExistence type="predicted"/>
<keyword evidence="1" id="KW-0812">Transmembrane</keyword>
<dbReference type="RefSeq" id="WP_006010242.1">
    <property type="nucleotide sequence ID" value="NZ_BAEQ01000023.1"/>
</dbReference>
<evidence type="ECO:0008006" key="4">
    <source>
        <dbReference type="Google" id="ProtNLM"/>
    </source>
</evidence>
<organism evidence="2 3">
    <name type="scientific">Brumicola pallidula DSM 14239 = ACAM 615</name>
    <dbReference type="NCBI Taxonomy" id="1121922"/>
    <lineage>
        <taxon>Bacteria</taxon>
        <taxon>Pseudomonadati</taxon>
        <taxon>Pseudomonadota</taxon>
        <taxon>Gammaproteobacteria</taxon>
        <taxon>Alteromonadales</taxon>
        <taxon>Alteromonadaceae</taxon>
        <taxon>Brumicola</taxon>
    </lineage>
</organism>
<feature type="transmembrane region" description="Helical" evidence="1">
    <location>
        <begin position="119"/>
        <end position="138"/>
    </location>
</feature>
<protein>
    <recommendedName>
        <fullName evidence="4">DUF3429 domain-containing protein</fullName>
    </recommendedName>
</protein>
<dbReference type="Pfam" id="PF11911">
    <property type="entry name" value="DUF3429"/>
    <property type="match status" value="1"/>
</dbReference>
<accession>K6Y614</accession>
<dbReference type="InterPro" id="IPR021836">
    <property type="entry name" value="DUF3429"/>
</dbReference>
<dbReference type="EMBL" id="BAEQ01000023">
    <property type="protein sequence ID" value="GAC28224.1"/>
    <property type="molecule type" value="Genomic_DNA"/>
</dbReference>
<comment type="caution">
    <text evidence="2">The sequence shown here is derived from an EMBL/GenBank/DDBJ whole genome shotgun (WGS) entry which is preliminary data.</text>
</comment>
<keyword evidence="1" id="KW-1133">Transmembrane helix</keyword>
<evidence type="ECO:0000313" key="2">
    <source>
        <dbReference type="EMBL" id="GAC28224.1"/>
    </source>
</evidence>
<dbReference type="PANTHER" id="PTHR15887">
    <property type="entry name" value="TRANSMEMBRANE PROTEIN 69"/>
    <property type="match status" value="1"/>
</dbReference>
<feature type="transmembrane region" description="Helical" evidence="1">
    <location>
        <begin position="7"/>
        <end position="25"/>
    </location>
</feature>
<dbReference type="Proteomes" id="UP000006251">
    <property type="component" value="Unassembled WGS sequence"/>
</dbReference>